<dbReference type="AlphaFoldDB" id="A0A846H706"/>
<dbReference type="GO" id="GO:0046872">
    <property type="term" value="F:metal ion binding"/>
    <property type="evidence" value="ECO:0007669"/>
    <property type="project" value="UniProtKB-KW"/>
</dbReference>
<dbReference type="GO" id="GO:0004518">
    <property type="term" value="F:nuclease activity"/>
    <property type="evidence" value="ECO:0007669"/>
    <property type="project" value="UniProtKB-KW"/>
</dbReference>
<keyword evidence="4" id="KW-0479">Metal-binding</keyword>
<keyword evidence="2" id="KW-1277">Toxin-antitoxin system</keyword>
<dbReference type="Gene3D" id="3.40.50.1010">
    <property type="entry name" value="5'-nuclease"/>
    <property type="match status" value="1"/>
</dbReference>
<evidence type="ECO:0000259" key="8">
    <source>
        <dbReference type="Pfam" id="PF01850"/>
    </source>
</evidence>
<dbReference type="RefSeq" id="WP_039739238.1">
    <property type="nucleotide sequence ID" value="NZ_JTCM02000010.1"/>
</dbReference>
<evidence type="ECO:0000256" key="1">
    <source>
        <dbReference type="ARBA" id="ARBA00001946"/>
    </source>
</evidence>
<dbReference type="InterPro" id="IPR002716">
    <property type="entry name" value="PIN_dom"/>
</dbReference>
<reference evidence="9 10" key="1">
    <citation type="journal article" date="2015" name="Genome Announc.">
        <title>Draft Genome Sequence of Cyanobacterium Hassallia byssoidea Strain VB512170, Isolated from Monuments in India.</title>
        <authorList>
            <person name="Singh D."/>
            <person name="Chandrababunaidu M.M."/>
            <person name="Panda A."/>
            <person name="Sen D."/>
            <person name="Bhattacharyya S."/>
            <person name="Adhikary S.P."/>
            <person name="Tripathy S."/>
        </authorList>
    </citation>
    <scope>NUCLEOTIDE SEQUENCE [LARGE SCALE GENOMIC DNA]</scope>
    <source>
        <strain evidence="9 10">VB512170</strain>
    </source>
</reference>
<dbReference type="SUPFAM" id="SSF88723">
    <property type="entry name" value="PIN domain-like"/>
    <property type="match status" value="1"/>
</dbReference>
<dbReference type="EMBL" id="JTCM02000010">
    <property type="protein sequence ID" value="NEU72389.1"/>
    <property type="molecule type" value="Genomic_DNA"/>
</dbReference>
<keyword evidence="3" id="KW-0540">Nuclease</keyword>
<evidence type="ECO:0000256" key="7">
    <source>
        <dbReference type="ARBA" id="ARBA00038093"/>
    </source>
</evidence>
<keyword evidence="10" id="KW-1185">Reference proteome</keyword>
<evidence type="ECO:0000256" key="4">
    <source>
        <dbReference type="ARBA" id="ARBA00022723"/>
    </source>
</evidence>
<dbReference type="InterPro" id="IPR050556">
    <property type="entry name" value="Type_II_TA_system_RNase"/>
</dbReference>
<sequence>MKLCILDTDHISLFQREHPVVTKRVNKANPKQIATTIITVEEQIRGRLAQIKKSSSSDTIVLDYARLDATLNFFKSINVFHFNQDAYTVYKELHRQKIRIGTQDLRIAAIALSVDGIVVTRNHKDFAKIPNLTIEDWTIR</sequence>
<dbReference type="CDD" id="cd09881">
    <property type="entry name" value="PIN_VapC4-5_FitB-like"/>
    <property type="match status" value="1"/>
</dbReference>
<evidence type="ECO:0000256" key="5">
    <source>
        <dbReference type="ARBA" id="ARBA00022801"/>
    </source>
</evidence>
<dbReference type="InterPro" id="IPR029060">
    <property type="entry name" value="PIN-like_dom_sf"/>
</dbReference>
<evidence type="ECO:0000313" key="9">
    <source>
        <dbReference type="EMBL" id="NEU72389.1"/>
    </source>
</evidence>
<comment type="cofactor">
    <cofactor evidence="1">
        <name>Mg(2+)</name>
        <dbReference type="ChEBI" id="CHEBI:18420"/>
    </cofactor>
</comment>
<gene>
    <name evidence="9" type="ORF">PI95_007320</name>
</gene>
<proteinExistence type="inferred from homology"/>
<dbReference type="GO" id="GO:0016787">
    <property type="term" value="F:hydrolase activity"/>
    <property type="evidence" value="ECO:0007669"/>
    <property type="project" value="UniProtKB-KW"/>
</dbReference>
<evidence type="ECO:0000256" key="2">
    <source>
        <dbReference type="ARBA" id="ARBA00022649"/>
    </source>
</evidence>
<keyword evidence="5" id="KW-0378">Hydrolase</keyword>
<organism evidence="9 10">
    <name type="scientific">Hassallia byssoidea VB512170</name>
    <dbReference type="NCBI Taxonomy" id="1304833"/>
    <lineage>
        <taxon>Bacteria</taxon>
        <taxon>Bacillati</taxon>
        <taxon>Cyanobacteriota</taxon>
        <taxon>Cyanophyceae</taxon>
        <taxon>Nostocales</taxon>
        <taxon>Tolypothrichaceae</taxon>
        <taxon>Hassallia</taxon>
    </lineage>
</organism>
<dbReference type="Pfam" id="PF01850">
    <property type="entry name" value="PIN"/>
    <property type="match status" value="1"/>
</dbReference>
<evidence type="ECO:0000313" key="10">
    <source>
        <dbReference type="Proteomes" id="UP000031549"/>
    </source>
</evidence>
<evidence type="ECO:0000256" key="6">
    <source>
        <dbReference type="ARBA" id="ARBA00022842"/>
    </source>
</evidence>
<comment type="similarity">
    <text evidence="7">Belongs to the PINc/VapC protein family.</text>
</comment>
<protein>
    <submittedName>
        <fullName evidence="9">Type II toxin-antitoxin system VapC family toxin</fullName>
    </submittedName>
</protein>
<name>A0A846H706_9CYAN</name>
<dbReference type="PANTHER" id="PTHR33653">
    <property type="entry name" value="RIBONUCLEASE VAPC2"/>
    <property type="match status" value="1"/>
</dbReference>
<evidence type="ECO:0000256" key="3">
    <source>
        <dbReference type="ARBA" id="ARBA00022722"/>
    </source>
</evidence>
<keyword evidence="6" id="KW-0460">Magnesium</keyword>
<dbReference type="Proteomes" id="UP000031549">
    <property type="component" value="Unassembled WGS sequence"/>
</dbReference>
<accession>A0A846H706</accession>
<dbReference type="PANTHER" id="PTHR33653:SF1">
    <property type="entry name" value="RIBONUCLEASE VAPC2"/>
    <property type="match status" value="1"/>
</dbReference>
<feature type="domain" description="PIN" evidence="8">
    <location>
        <begin position="6"/>
        <end position="130"/>
    </location>
</feature>
<comment type="caution">
    <text evidence="9">The sequence shown here is derived from an EMBL/GenBank/DDBJ whole genome shotgun (WGS) entry which is preliminary data.</text>
</comment>